<evidence type="ECO:0000313" key="2">
    <source>
        <dbReference type="Proteomes" id="UP000657918"/>
    </source>
</evidence>
<protein>
    <submittedName>
        <fullName evidence="1">Uncharacterized protein</fullName>
    </submittedName>
</protein>
<reference evidence="1 2" key="1">
    <citation type="submission" date="2020-10" db="EMBL/GenBank/DDBJ databases">
        <title>Plant Genome Project.</title>
        <authorList>
            <person name="Zhang R.-G."/>
        </authorList>
    </citation>
    <scope>NUCLEOTIDE SEQUENCE [LARGE SCALE GENOMIC DNA]</scope>
    <source>
        <strain evidence="1">FAFU-HL-1</strain>
        <tissue evidence="1">Leaf</tissue>
    </source>
</reference>
<sequence length="74" mass="8356">MGSEEGSAHWSVFEGLGIVGSSNPETAVPQRFSTRHHQPQPTWWVVNIRIESDDRVLFLVSVTQINSMDVSVYR</sequence>
<name>A0A835N761_9ROSI</name>
<organism evidence="1 2">
    <name type="scientific">Salix dunnii</name>
    <dbReference type="NCBI Taxonomy" id="1413687"/>
    <lineage>
        <taxon>Eukaryota</taxon>
        <taxon>Viridiplantae</taxon>
        <taxon>Streptophyta</taxon>
        <taxon>Embryophyta</taxon>
        <taxon>Tracheophyta</taxon>
        <taxon>Spermatophyta</taxon>
        <taxon>Magnoliopsida</taxon>
        <taxon>eudicotyledons</taxon>
        <taxon>Gunneridae</taxon>
        <taxon>Pentapetalae</taxon>
        <taxon>rosids</taxon>
        <taxon>fabids</taxon>
        <taxon>Malpighiales</taxon>
        <taxon>Salicaceae</taxon>
        <taxon>Saliceae</taxon>
        <taxon>Salix</taxon>
    </lineage>
</organism>
<dbReference type="Proteomes" id="UP000657918">
    <property type="component" value="Unassembled WGS sequence"/>
</dbReference>
<dbReference type="AlphaFoldDB" id="A0A835N761"/>
<accession>A0A835N761</accession>
<dbReference type="EMBL" id="JADGMS010000002">
    <property type="protein sequence ID" value="KAF9687582.1"/>
    <property type="molecule type" value="Genomic_DNA"/>
</dbReference>
<proteinExistence type="predicted"/>
<comment type="caution">
    <text evidence="1">The sequence shown here is derived from an EMBL/GenBank/DDBJ whole genome shotgun (WGS) entry which is preliminary data.</text>
</comment>
<evidence type="ECO:0000313" key="1">
    <source>
        <dbReference type="EMBL" id="KAF9687582.1"/>
    </source>
</evidence>
<gene>
    <name evidence="1" type="ORF">SADUNF_Sadunf02G0108400</name>
</gene>
<keyword evidence="2" id="KW-1185">Reference proteome</keyword>